<evidence type="ECO:0000313" key="3">
    <source>
        <dbReference type="EMBL" id="CAH1253570.1"/>
    </source>
</evidence>
<protein>
    <submittedName>
        <fullName evidence="3">Hypp1202 protein</fullName>
    </submittedName>
</protein>
<evidence type="ECO:0000256" key="1">
    <source>
        <dbReference type="SAM" id="MobiDB-lite"/>
    </source>
</evidence>
<name>A0A8K0EMF0_BRALA</name>
<keyword evidence="2" id="KW-0732">Signal</keyword>
<dbReference type="EMBL" id="OV696687">
    <property type="protein sequence ID" value="CAH1253570.1"/>
    <property type="molecule type" value="Genomic_DNA"/>
</dbReference>
<feature type="region of interest" description="Disordered" evidence="1">
    <location>
        <begin position="30"/>
        <end position="64"/>
    </location>
</feature>
<evidence type="ECO:0000313" key="4">
    <source>
        <dbReference type="Proteomes" id="UP000838412"/>
    </source>
</evidence>
<gene>
    <name evidence="3" type="primary">Hypp1202</name>
    <name evidence="3" type="ORF">BLAG_LOCUS13293</name>
</gene>
<reference evidence="3" key="1">
    <citation type="submission" date="2022-01" db="EMBL/GenBank/DDBJ databases">
        <authorList>
            <person name="Braso-Vives M."/>
        </authorList>
    </citation>
    <scope>NUCLEOTIDE SEQUENCE</scope>
</reference>
<feature type="chain" id="PRO_5035441264" evidence="2">
    <location>
        <begin position="18"/>
        <end position="96"/>
    </location>
</feature>
<sequence length="96" mass="10765">MDRHMVLVFVLTNVAVARVRMDFTWAQSGSDREGVRGCGRKAGAPRRRGMDRLPRGSEPAPGKQEFFHGMPWLSAPWKLHYAADKGLLFTKPAART</sequence>
<dbReference type="AlphaFoldDB" id="A0A8K0EMF0"/>
<accession>A0A8K0EMF0</accession>
<feature type="signal peptide" evidence="2">
    <location>
        <begin position="1"/>
        <end position="17"/>
    </location>
</feature>
<evidence type="ECO:0000256" key="2">
    <source>
        <dbReference type="SAM" id="SignalP"/>
    </source>
</evidence>
<keyword evidence="4" id="KW-1185">Reference proteome</keyword>
<proteinExistence type="predicted"/>
<dbReference type="OrthoDB" id="10632225at2759"/>
<organism evidence="3 4">
    <name type="scientific">Branchiostoma lanceolatum</name>
    <name type="common">Common lancelet</name>
    <name type="synonym">Amphioxus lanceolatum</name>
    <dbReference type="NCBI Taxonomy" id="7740"/>
    <lineage>
        <taxon>Eukaryota</taxon>
        <taxon>Metazoa</taxon>
        <taxon>Chordata</taxon>
        <taxon>Cephalochordata</taxon>
        <taxon>Leptocardii</taxon>
        <taxon>Amphioxiformes</taxon>
        <taxon>Branchiostomatidae</taxon>
        <taxon>Branchiostoma</taxon>
    </lineage>
</organism>
<dbReference type="Proteomes" id="UP000838412">
    <property type="component" value="Chromosome 2"/>
</dbReference>